<dbReference type="PANTHER" id="PTHR28219:SF1">
    <property type="entry name" value="UPF0642 PROTEIN YBL028C"/>
    <property type="match status" value="1"/>
</dbReference>
<proteinExistence type="predicted"/>
<gene>
    <name evidence="3" type="ORF">B2J93_6924</name>
</gene>
<dbReference type="PANTHER" id="PTHR28219">
    <property type="entry name" value="UPF0642 PROTEIN YBL028C"/>
    <property type="match status" value="1"/>
</dbReference>
<dbReference type="OrthoDB" id="4087970at2759"/>
<dbReference type="InParanoid" id="A0A218YWZ6"/>
<comment type="caution">
    <text evidence="3">The sequence shown here is derived from an EMBL/GenBank/DDBJ whole genome shotgun (WGS) entry which is preliminary data.</text>
</comment>
<dbReference type="AlphaFoldDB" id="A0A218YWZ6"/>
<organism evidence="3 4">
    <name type="scientific">Diplocarpon coronariae</name>
    <dbReference type="NCBI Taxonomy" id="2795749"/>
    <lineage>
        <taxon>Eukaryota</taxon>
        <taxon>Fungi</taxon>
        <taxon>Dikarya</taxon>
        <taxon>Ascomycota</taxon>
        <taxon>Pezizomycotina</taxon>
        <taxon>Leotiomycetes</taxon>
        <taxon>Helotiales</taxon>
        <taxon>Drepanopezizaceae</taxon>
        <taxon>Diplocarpon</taxon>
    </lineage>
</organism>
<keyword evidence="4" id="KW-1185">Reference proteome</keyword>
<dbReference type="InterPro" id="IPR019434">
    <property type="entry name" value="DUF2423"/>
</dbReference>
<feature type="compositionally biased region" description="Acidic residues" evidence="1">
    <location>
        <begin position="55"/>
        <end position="66"/>
    </location>
</feature>
<feature type="domain" description="DUF2423" evidence="2">
    <location>
        <begin position="1"/>
        <end position="44"/>
    </location>
</feature>
<feature type="region of interest" description="Disordered" evidence="1">
    <location>
        <begin position="42"/>
        <end position="130"/>
    </location>
</feature>
<evidence type="ECO:0000256" key="1">
    <source>
        <dbReference type="SAM" id="MobiDB-lite"/>
    </source>
</evidence>
<evidence type="ECO:0000313" key="4">
    <source>
        <dbReference type="Proteomes" id="UP000242519"/>
    </source>
</evidence>
<accession>A0A218YWZ6</accession>
<reference evidence="3 4" key="1">
    <citation type="submission" date="2017-04" db="EMBL/GenBank/DDBJ databases">
        <title>Draft genome sequence of Marssonina coronaria NL1: causal agent of apple blotch.</title>
        <authorList>
            <person name="Cheng Q."/>
        </authorList>
    </citation>
    <scope>NUCLEOTIDE SEQUENCE [LARGE SCALE GENOMIC DNA]</scope>
    <source>
        <strain evidence="3 4">NL1</strain>
    </source>
</reference>
<evidence type="ECO:0000259" key="2">
    <source>
        <dbReference type="Pfam" id="PF10338"/>
    </source>
</evidence>
<protein>
    <recommendedName>
        <fullName evidence="2">DUF2423 domain-containing protein</fullName>
    </recommendedName>
</protein>
<dbReference type="GO" id="GO:0030687">
    <property type="term" value="C:preribosome, large subunit precursor"/>
    <property type="evidence" value="ECO:0007669"/>
    <property type="project" value="TreeGrafter"/>
</dbReference>
<feature type="compositionally biased region" description="Basic residues" evidence="1">
    <location>
        <begin position="98"/>
        <end position="108"/>
    </location>
</feature>
<sequence>MAKGARASTTKANNAKLKSKVFGPVETDRTARLSAKLLELASQPRPKPPVKDVAMEAEDAAAEDEIAPVTETNPAEEMEVDQDLTNLKDSSKFGKGTIQRRKTSKKKSAIVFPKYADRSQVRKKLKGNKK</sequence>
<name>A0A218YWZ6_9HELO</name>
<evidence type="ECO:0000313" key="3">
    <source>
        <dbReference type="EMBL" id="OWO99869.1"/>
    </source>
</evidence>
<feature type="compositionally biased region" description="Basic residues" evidence="1">
    <location>
        <begin position="121"/>
        <end position="130"/>
    </location>
</feature>
<dbReference type="Pfam" id="PF10338">
    <property type="entry name" value="YBL028C_N"/>
    <property type="match status" value="1"/>
</dbReference>
<dbReference type="Proteomes" id="UP000242519">
    <property type="component" value="Unassembled WGS sequence"/>
</dbReference>
<dbReference type="EMBL" id="MZNU01000342">
    <property type="protein sequence ID" value="OWO99869.1"/>
    <property type="molecule type" value="Genomic_DNA"/>
</dbReference>